<proteinExistence type="predicted"/>
<dbReference type="Pfam" id="PF07866">
    <property type="entry name" value="DUF1653"/>
    <property type="match status" value="1"/>
</dbReference>
<dbReference type="RefSeq" id="WP_142894323.1">
    <property type="nucleotide sequence ID" value="NZ_ML660165.1"/>
</dbReference>
<evidence type="ECO:0000259" key="1">
    <source>
        <dbReference type="Pfam" id="PF07866"/>
    </source>
</evidence>
<accession>A0A545UBN5</accession>
<protein>
    <submittedName>
        <fullName evidence="2">DUF1653 domain-containing protein</fullName>
    </submittedName>
</protein>
<name>A0A545UBN5_9GAMM</name>
<dbReference type="Gene3D" id="2.30.30.320">
    <property type="entry name" value="DUF1653-like domain"/>
    <property type="match status" value="1"/>
</dbReference>
<dbReference type="InterPro" id="IPR037135">
    <property type="entry name" value="DUF1653-like_dom_sf"/>
</dbReference>
<dbReference type="InterPro" id="IPR023387">
    <property type="entry name" value="DUF1653-like_dom"/>
</dbReference>
<organism evidence="2 3">
    <name type="scientific">Aliikangiella coralliicola</name>
    <dbReference type="NCBI Taxonomy" id="2592383"/>
    <lineage>
        <taxon>Bacteria</taxon>
        <taxon>Pseudomonadati</taxon>
        <taxon>Pseudomonadota</taxon>
        <taxon>Gammaproteobacteria</taxon>
        <taxon>Oceanospirillales</taxon>
        <taxon>Pleioneaceae</taxon>
        <taxon>Aliikangiella</taxon>
    </lineage>
</organism>
<dbReference type="OrthoDB" id="371169at2"/>
<comment type="caution">
    <text evidence="2">The sequence shown here is derived from an EMBL/GenBank/DDBJ whole genome shotgun (WGS) entry which is preliminary data.</text>
</comment>
<dbReference type="Proteomes" id="UP000315439">
    <property type="component" value="Unassembled WGS sequence"/>
</dbReference>
<sequence length="76" mass="9102">MSELDNRTIAPGKYRHYKGPEYEVIDTVYHSETEELMVLYRPLYGEPALWVRPFDMFSEQIEVNGRKLFRFEKIGD</sequence>
<reference evidence="2 3" key="1">
    <citation type="submission" date="2019-07" db="EMBL/GenBank/DDBJ databases">
        <title>Draft genome for Aliikangiella sp. M105.</title>
        <authorList>
            <person name="Wang G."/>
        </authorList>
    </citation>
    <scope>NUCLEOTIDE SEQUENCE [LARGE SCALE GENOMIC DNA]</scope>
    <source>
        <strain evidence="2 3">M105</strain>
    </source>
</reference>
<gene>
    <name evidence="2" type="ORF">FLL46_13780</name>
</gene>
<feature type="domain" description="DUF1653" evidence="1">
    <location>
        <begin position="12"/>
        <end position="73"/>
    </location>
</feature>
<evidence type="ECO:0000313" key="3">
    <source>
        <dbReference type="Proteomes" id="UP000315439"/>
    </source>
</evidence>
<dbReference type="EMBL" id="VIKS01000009">
    <property type="protein sequence ID" value="TQV86882.1"/>
    <property type="molecule type" value="Genomic_DNA"/>
</dbReference>
<dbReference type="AlphaFoldDB" id="A0A545UBN5"/>
<keyword evidence="3" id="KW-1185">Reference proteome</keyword>
<evidence type="ECO:0000313" key="2">
    <source>
        <dbReference type="EMBL" id="TQV86882.1"/>
    </source>
</evidence>